<evidence type="ECO:0000313" key="4">
    <source>
        <dbReference type="Proteomes" id="UP000823860"/>
    </source>
</evidence>
<comment type="caution">
    <text evidence="3">The sequence shown here is derived from an EMBL/GenBank/DDBJ whole genome shotgun (WGS) entry which is preliminary data.</text>
</comment>
<feature type="domain" description="Endonuclease/exonuclease/phosphatase" evidence="2">
    <location>
        <begin position="29"/>
        <end position="344"/>
    </location>
</feature>
<dbReference type="InterPro" id="IPR005135">
    <property type="entry name" value="Endo/exonuclease/phosphatase"/>
</dbReference>
<name>A0A9D2HP97_9BACE</name>
<dbReference type="AlphaFoldDB" id="A0A9D2HP97"/>
<dbReference type="Gene3D" id="3.60.10.10">
    <property type="entry name" value="Endonuclease/exonuclease/phosphatase"/>
    <property type="match status" value="1"/>
</dbReference>
<sequence>MKCLLSVCLILLCIEAVRAQERLDTTSFCIMAYNVENLFDCRHDTLKDDYEFLPGGIRHWTYSRYKQKLDNVARVITAVGGWNPPALVALCEVENDRVLRDLTRYSALREHGYRYILTHSEDRRGIDVAVLYRRDLFKPLQWQSLRVERPHASDSPTRDILHVSGLLWDLDTLDVLIAHFPSRAGRTARKDLYRQEAARLVRATADSLFRVRKRVRIVITGDFNEQPQGSLIRETLRAQMPPRSRGQVDERALYHLLMRKAVSSSQTGTYKYQGHWQWLDHILVSGSLLCPGVSLATSEERAGVFSPAFLLEEDLKFGGVKPFRTYYGMRYQGGYSDHLPVFVWFTLIY</sequence>
<organism evidence="3 4">
    <name type="scientific">Candidatus Bacteroides intestinavium</name>
    <dbReference type="NCBI Taxonomy" id="2838469"/>
    <lineage>
        <taxon>Bacteria</taxon>
        <taxon>Pseudomonadati</taxon>
        <taxon>Bacteroidota</taxon>
        <taxon>Bacteroidia</taxon>
        <taxon>Bacteroidales</taxon>
        <taxon>Bacteroidaceae</taxon>
        <taxon>Bacteroides</taxon>
    </lineage>
</organism>
<dbReference type="EMBL" id="DWZE01000037">
    <property type="protein sequence ID" value="HJA82900.1"/>
    <property type="molecule type" value="Genomic_DNA"/>
</dbReference>
<feature type="chain" id="PRO_5039412617" evidence="1">
    <location>
        <begin position="20"/>
        <end position="349"/>
    </location>
</feature>
<keyword evidence="1" id="KW-0732">Signal</keyword>
<dbReference type="SUPFAM" id="SSF56219">
    <property type="entry name" value="DNase I-like"/>
    <property type="match status" value="1"/>
</dbReference>
<keyword evidence="3" id="KW-0378">Hydrolase</keyword>
<accession>A0A9D2HP97</accession>
<gene>
    <name evidence="3" type="ORF">H9785_02835</name>
</gene>
<reference evidence="3" key="1">
    <citation type="journal article" date="2021" name="PeerJ">
        <title>Extensive microbial diversity within the chicken gut microbiome revealed by metagenomics and culture.</title>
        <authorList>
            <person name="Gilroy R."/>
            <person name="Ravi A."/>
            <person name="Getino M."/>
            <person name="Pursley I."/>
            <person name="Horton D.L."/>
            <person name="Alikhan N.F."/>
            <person name="Baker D."/>
            <person name="Gharbi K."/>
            <person name="Hall N."/>
            <person name="Watson M."/>
            <person name="Adriaenssens E.M."/>
            <person name="Foster-Nyarko E."/>
            <person name="Jarju S."/>
            <person name="Secka A."/>
            <person name="Antonio M."/>
            <person name="Oren A."/>
            <person name="Chaudhuri R.R."/>
            <person name="La Ragione R."/>
            <person name="Hildebrand F."/>
            <person name="Pallen M.J."/>
        </authorList>
    </citation>
    <scope>NUCLEOTIDE SEQUENCE</scope>
    <source>
        <strain evidence="3">ChiHecec1B25-7008</strain>
    </source>
</reference>
<reference evidence="3" key="2">
    <citation type="submission" date="2021-04" db="EMBL/GenBank/DDBJ databases">
        <authorList>
            <person name="Gilroy R."/>
        </authorList>
    </citation>
    <scope>NUCLEOTIDE SEQUENCE</scope>
    <source>
        <strain evidence="3">ChiHecec1B25-7008</strain>
    </source>
</reference>
<dbReference type="Proteomes" id="UP000823860">
    <property type="component" value="Unassembled WGS sequence"/>
</dbReference>
<dbReference type="GO" id="GO:0004519">
    <property type="term" value="F:endonuclease activity"/>
    <property type="evidence" value="ECO:0007669"/>
    <property type="project" value="UniProtKB-KW"/>
</dbReference>
<keyword evidence="3" id="KW-0540">Nuclease</keyword>
<dbReference type="PANTHER" id="PTHR42834">
    <property type="entry name" value="ENDONUCLEASE/EXONUCLEASE/PHOSPHATASE FAMILY PROTEIN (AFU_ORTHOLOGUE AFUA_3G09210)"/>
    <property type="match status" value="1"/>
</dbReference>
<protein>
    <submittedName>
        <fullName evidence="3">Endonuclease/exonuclease/phosphatase family protein</fullName>
    </submittedName>
</protein>
<dbReference type="PANTHER" id="PTHR42834:SF1">
    <property type="entry name" value="ENDONUCLEASE_EXONUCLEASE_PHOSPHATASE FAMILY PROTEIN (AFU_ORTHOLOGUE AFUA_3G09210)"/>
    <property type="match status" value="1"/>
</dbReference>
<feature type="signal peptide" evidence="1">
    <location>
        <begin position="1"/>
        <end position="19"/>
    </location>
</feature>
<evidence type="ECO:0000259" key="2">
    <source>
        <dbReference type="Pfam" id="PF19580"/>
    </source>
</evidence>
<evidence type="ECO:0000256" key="1">
    <source>
        <dbReference type="SAM" id="SignalP"/>
    </source>
</evidence>
<evidence type="ECO:0000313" key="3">
    <source>
        <dbReference type="EMBL" id="HJA82900.1"/>
    </source>
</evidence>
<dbReference type="InterPro" id="IPR036691">
    <property type="entry name" value="Endo/exonu/phosph_ase_sf"/>
</dbReference>
<proteinExistence type="predicted"/>
<keyword evidence="3" id="KW-0255">Endonuclease</keyword>
<dbReference type="Pfam" id="PF19580">
    <property type="entry name" value="Exo_endo_phos_3"/>
    <property type="match status" value="1"/>
</dbReference>